<dbReference type="GO" id="GO:0009423">
    <property type="term" value="P:chorismate biosynthetic process"/>
    <property type="evidence" value="ECO:0007669"/>
    <property type="project" value="TreeGrafter"/>
</dbReference>
<dbReference type="GO" id="GO:0019632">
    <property type="term" value="P:shikimate metabolic process"/>
    <property type="evidence" value="ECO:0007669"/>
    <property type="project" value="TreeGrafter"/>
</dbReference>
<keyword evidence="2" id="KW-1185">Reference proteome</keyword>
<sequence>MGAAITMAYKMAIIPHLDELTPEGEAIGTINTMFLKSNPDGSRRSCGTNTGCIGVREGISANMPDPATYRERPGFAIGGGGTSRVAIYAFQHFLEC</sequence>
<dbReference type="Gene3D" id="3.40.50.10860">
    <property type="entry name" value="Leucine Dehydrogenase, chain A, domain 1"/>
    <property type="match status" value="1"/>
</dbReference>
<dbReference type="Proteomes" id="UP000606974">
    <property type="component" value="Unassembled WGS sequence"/>
</dbReference>
<dbReference type="InterPro" id="IPR046346">
    <property type="entry name" value="Aminoacid_DH-like_N_sf"/>
</dbReference>
<comment type="caution">
    <text evidence="1">The sequence shown here is derived from an EMBL/GenBank/DDBJ whole genome shotgun (WGS) entry which is preliminary data.</text>
</comment>
<reference evidence="1" key="1">
    <citation type="submission" date="2020-02" db="EMBL/GenBank/DDBJ databases">
        <authorList>
            <person name="Palmer J.M."/>
        </authorList>
    </citation>
    <scope>NUCLEOTIDE SEQUENCE</scope>
    <source>
        <strain evidence="1">EPUS1.4</strain>
        <tissue evidence="1">Thallus</tissue>
    </source>
</reference>
<dbReference type="AlphaFoldDB" id="A0A8H7AB66"/>
<dbReference type="GO" id="GO:0004764">
    <property type="term" value="F:shikimate 3-dehydrogenase (NADP+) activity"/>
    <property type="evidence" value="ECO:0007669"/>
    <property type="project" value="InterPro"/>
</dbReference>
<dbReference type="PANTHER" id="PTHR21089">
    <property type="entry name" value="SHIKIMATE DEHYDROGENASE"/>
    <property type="match status" value="1"/>
</dbReference>
<organism evidence="1 2">
    <name type="scientific">Endocarpon pusillum</name>
    <dbReference type="NCBI Taxonomy" id="364733"/>
    <lineage>
        <taxon>Eukaryota</taxon>
        <taxon>Fungi</taxon>
        <taxon>Dikarya</taxon>
        <taxon>Ascomycota</taxon>
        <taxon>Pezizomycotina</taxon>
        <taxon>Eurotiomycetes</taxon>
        <taxon>Chaetothyriomycetidae</taxon>
        <taxon>Verrucariales</taxon>
        <taxon>Verrucariaceae</taxon>
        <taxon>Endocarpon</taxon>
    </lineage>
</organism>
<accession>A0A8H7AB66</accession>
<evidence type="ECO:0000313" key="1">
    <source>
        <dbReference type="EMBL" id="KAF7503901.1"/>
    </source>
</evidence>
<name>A0A8H7AB66_9EURO</name>
<dbReference type="Gene3D" id="3.40.50.720">
    <property type="entry name" value="NAD(P)-binding Rossmann-like Domain"/>
    <property type="match status" value="1"/>
</dbReference>
<dbReference type="EMBL" id="JAACFV010000157">
    <property type="protein sequence ID" value="KAF7503901.1"/>
    <property type="molecule type" value="Genomic_DNA"/>
</dbReference>
<gene>
    <name evidence="1" type="ORF">GJ744_003041</name>
</gene>
<dbReference type="OrthoDB" id="204377at2759"/>
<dbReference type="InterPro" id="IPR022893">
    <property type="entry name" value="Shikimate_DH_fam"/>
</dbReference>
<dbReference type="PANTHER" id="PTHR21089:SF1">
    <property type="entry name" value="BIFUNCTIONAL 3-DEHYDROQUINATE DEHYDRATASE_SHIKIMATE DEHYDROGENASE, CHLOROPLASTIC"/>
    <property type="match status" value="1"/>
</dbReference>
<evidence type="ECO:0000313" key="2">
    <source>
        <dbReference type="Proteomes" id="UP000606974"/>
    </source>
</evidence>
<proteinExistence type="predicted"/>
<dbReference type="SUPFAM" id="SSF53223">
    <property type="entry name" value="Aminoacid dehydrogenase-like, N-terminal domain"/>
    <property type="match status" value="1"/>
</dbReference>
<protein>
    <submittedName>
        <fullName evidence="1">Uncharacterized protein</fullName>
    </submittedName>
</protein>